<dbReference type="SUPFAM" id="SSF55021">
    <property type="entry name" value="ACT-like"/>
    <property type="match status" value="2"/>
</dbReference>
<dbReference type="EMBL" id="DSZU01000007">
    <property type="protein sequence ID" value="HGV54513.1"/>
    <property type="molecule type" value="Genomic_DNA"/>
</dbReference>
<dbReference type="AlphaFoldDB" id="A0A832GJV3"/>
<evidence type="ECO:0000259" key="1">
    <source>
        <dbReference type="PROSITE" id="PS51671"/>
    </source>
</evidence>
<dbReference type="Pfam" id="PF19571">
    <property type="entry name" value="ACT_8"/>
    <property type="match status" value="1"/>
</dbReference>
<comment type="caution">
    <text evidence="2">The sequence shown here is derived from an EMBL/GenBank/DDBJ whole genome shotgun (WGS) entry which is preliminary data.</text>
</comment>
<dbReference type="Gene3D" id="3.30.2130.10">
    <property type="entry name" value="VC0802-like"/>
    <property type="match status" value="1"/>
</dbReference>
<dbReference type="PROSITE" id="PS51671">
    <property type="entry name" value="ACT"/>
    <property type="match status" value="1"/>
</dbReference>
<name>A0A832GJV3_9BACT</name>
<gene>
    <name evidence="2" type="ORF">ENT73_00300</name>
</gene>
<dbReference type="PANTHER" id="PTHR40099:SF1">
    <property type="entry name" value="ACETOLACTATE SYNTHASE, SMALL SUBUNIT"/>
    <property type="match status" value="1"/>
</dbReference>
<dbReference type="InterPro" id="IPR045865">
    <property type="entry name" value="ACT-like_dom_sf"/>
</dbReference>
<dbReference type="InterPro" id="IPR002912">
    <property type="entry name" value="ACT_dom"/>
</dbReference>
<sequence length="143" mass="16152">MKYVEILSIFAENKPGKLEKITEVLAQEGINILGFSIASMGDFGVIKFLVDDLERAYQRFKEKGFTVAKLPALGIELEDKPGGLYEKVKLISSKGINIESALVYVAETRKKAFFVFEVDNLERAWALLKDENLNFLDTSDLKR</sequence>
<dbReference type="InterPro" id="IPR045739">
    <property type="entry name" value="ACT_dom_pair"/>
</dbReference>
<evidence type="ECO:0000313" key="2">
    <source>
        <dbReference type="EMBL" id="HGV54513.1"/>
    </source>
</evidence>
<protein>
    <submittedName>
        <fullName evidence="2">ACT domain-containing protein</fullName>
    </submittedName>
</protein>
<reference evidence="2" key="1">
    <citation type="journal article" date="2020" name="mSystems">
        <title>Genome- and Community-Level Interaction Insights into Carbon Utilization and Element Cycling Functions of Hydrothermarchaeota in Hydrothermal Sediment.</title>
        <authorList>
            <person name="Zhou Z."/>
            <person name="Liu Y."/>
            <person name="Xu W."/>
            <person name="Pan J."/>
            <person name="Luo Z.H."/>
            <person name="Li M."/>
        </authorList>
    </citation>
    <scope>NUCLEOTIDE SEQUENCE [LARGE SCALE GENOMIC DNA]</scope>
    <source>
        <strain evidence="2">SpSt-605</strain>
    </source>
</reference>
<accession>A0A832GJV3</accession>
<feature type="domain" description="ACT" evidence="1">
    <location>
        <begin position="6"/>
        <end position="93"/>
    </location>
</feature>
<proteinExistence type="predicted"/>
<organism evidence="2">
    <name type="scientific">Caldimicrobium thiodismutans</name>
    <dbReference type="NCBI Taxonomy" id="1653476"/>
    <lineage>
        <taxon>Bacteria</taxon>
        <taxon>Pseudomonadati</taxon>
        <taxon>Thermodesulfobacteriota</taxon>
        <taxon>Thermodesulfobacteria</taxon>
        <taxon>Thermodesulfobacteriales</taxon>
        <taxon>Thermodesulfobacteriaceae</taxon>
        <taxon>Caldimicrobium</taxon>
    </lineage>
</organism>
<dbReference type="PANTHER" id="PTHR40099">
    <property type="entry name" value="ACETOLACTATE SYNTHASE, SMALL SUBUNIT"/>
    <property type="match status" value="1"/>
</dbReference>